<evidence type="ECO:0000313" key="3">
    <source>
        <dbReference type="Proteomes" id="UP000011761"/>
    </source>
</evidence>
<reference evidence="2 3" key="1">
    <citation type="journal article" date="2012" name="PLoS Pathog.">
        <title>Diverse lifestyles and strategies of plant pathogenesis encoded in the genomes of eighteen Dothideomycetes fungi.</title>
        <authorList>
            <person name="Ohm R.A."/>
            <person name="Feau N."/>
            <person name="Henrissat B."/>
            <person name="Schoch C.L."/>
            <person name="Horwitz B.A."/>
            <person name="Barry K.W."/>
            <person name="Condon B.J."/>
            <person name="Copeland A.C."/>
            <person name="Dhillon B."/>
            <person name="Glaser F."/>
            <person name="Hesse C.N."/>
            <person name="Kosti I."/>
            <person name="LaButti K."/>
            <person name="Lindquist E.A."/>
            <person name="Lucas S."/>
            <person name="Salamov A.A."/>
            <person name="Bradshaw R.E."/>
            <person name="Ciuffetti L."/>
            <person name="Hamelin R.C."/>
            <person name="Kema G.H.J."/>
            <person name="Lawrence C."/>
            <person name="Scott J.A."/>
            <person name="Spatafora J.W."/>
            <person name="Turgeon B.G."/>
            <person name="de Wit P.J.G.M."/>
            <person name="Zhong S."/>
            <person name="Goodwin S.B."/>
            <person name="Grigoriev I.V."/>
        </authorList>
    </citation>
    <scope>NUCLEOTIDE SEQUENCE [LARGE SCALE GENOMIC DNA]</scope>
    <source>
        <strain evidence="2 3">UAMH 10762</strain>
    </source>
</reference>
<sequence>MYRSVRYPTVPYGQGDDVSQEMSGPESAAPSAVIRVFIIRKFRGRSSLFSCGAHTPAMGDLFAPDPNSWPAKLVVRVGKTFRSNKSFTQAAIEQNKARDEERRRKRREAHAAKNHYKLRDSHDTARSGDDLNELGERDYTAFSDASTLVDHRDNTDMLHRLAHHDSFDSLVDSAVESRKLGGGETNEPHLDKLTHVSTRYLRMVESLPGDLWQRVAGFLNPTDAALLALSSHAIRQKLGPAPFQALNLPQNKHYRIAFLHSMDHQLPDHLLCFPCGRYHRRSLPGRESLKADYVNHPVIPCPQVKTSVLPRMRLCHARELPYAFVQLALRQRHGKTHGIPHEALDRRWSHAESGWSFRSRYMMHDNRLLLRVVSQRVVPPARMLTKTVERHILYDREEYTPYFSVCAHWRDGDLMDLCKCALSHVPAPPESYFQQLKKAPKISRAAAHPCFLVRGCDWCRPARRCPECPTEYLIHIQMVEDKHDPAQPFKHAIVVTRWSDLGDGSSPYTSPEWAAINGITIPAEEGGHEYESFSHIGRRAVSGIVESKASCLLHRSNSNIVCTRCGVVSGIKIVQSLSSHALCCSVRWLFNILVPRRVTPSSSNAIQTPDDAGHKQRRGCTPRQNQEPGASYCTDAEVIAVMVDQVHRFDSDCRGNGACDSNHNKRQPIHQHVEEGTYAALEEEADQGQYKRKTCQANADAIEYEHYFGRNVQRMKASVDGTRPLQVLDIDGAMSSTV</sequence>
<dbReference type="EMBL" id="KB445560">
    <property type="protein sequence ID" value="EMC93526.1"/>
    <property type="molecule type" value="Genomic_DNA"/>
</dbReference>
<feature type="region of interest" description="Disordered" evidence="1">
    <location>
        <begin position="91"/>
        <end position="132"/>
    </location>
</feature>
<dbReference type="AlphaFoldDB" id="M2MAQ1"/>
<organism evidence="2 3">
    <name type="scientific">Baudoinia panamericana (strain UAMH 10762)</name>
    <name type="common">Angels' share fungus</name>
    <name type="synonym">Baudoinia compniacensis (strain UAMH 10762)</name>
    <dbReference type="NCBI Taxonomy" id="717646"/>
    <lineage>
        <taxon>Eukaryota</taxon>
        <taxon>Fungi</taxon>
        <taxon>Dikarya</taxon>
        <taxon>Ascomycota</taxon>
        <taxon>Pezizomycotina</taxon>
        <taxon>Dothideomycetes</taxon>
        <taxon>Dothideomycetidae</taxon>
        <taxon>Mycosphaerellales</taxon>
        <taxon>Teratosphaeriaceae</taxon>
        <taxon>Baudoinia</taxon>
    </lineage>
</organism>
<dbReference type="KEGG" id="bcom:BAUCODRAFT_26794"/>
<dbReference type="eggNOG" id="ENOG502SIJT">
    <property type="taxonomic scope" value="Eukaryota"/>
</dbReference>
<proteinExistence type="predicted"/>
<accession>M2MAQ1</accession>
<dbReference type="GeneID" id="19110482"/>
<protein>
    <recommendedName>
        <fullName evidence="4">F-box domain-containing protein</fullName>
    </recommendedName>
</protein>
<evidence type="ECO:0000256" key="1">
    <source>
        <dbReference type="SAM" id="MobiDB-lite"/>
    </source>
</evidence>
<feature type="compositionally biased region" description="Basic residues" evidence="1">
    <location>
        <begin position="103"/>
        <end position="116"/>
    </location>
</feature>
<feature type="compositionally biased region" description="Basic and acidic residues" evidence="1">
    <location>
        <begin position="117"/>
        <end position="132"/>
    </location>
</feature>
<feature type="region of interest" description="Disordered" evidence="1">
    <location>
        <begin position="600"/>
        <end position="629"/>
    </location>
</feature>
<keyword evidence="3" id="KW-1185">Reference proteome</keyword>
<dbReference type="Proteomes" id="UP000011761">
    <property type="component" value="Unassembled WGS sequence"/>
</dbReference>
<dbReference type="OMA" id="FCRPMRR"/>
<dbReference type="STRING" id="717646.M2MAQ1"/>
<evidence type="ECO:0000313" key="2">
    <source>
        <dbReference type="EMBL" id="EMC93526.1"/>
    </source>
</evidence>
<name>M2MAQ1_BAUPA</name>
<dbReference type="HOGENOM" id="CLU_375962_0_0_1"/>
<dbReference type="OrthoDB" id="3912356at2759"/>
<gene>
    <name evidence="2" type="ORF">BAUCODRAFT_26794</name>
</gene>
<evidence type="ECO:0008006" key="4">
    <source>
        <dbReference type="Google" id="ProtNLM"/>
    </source>
</evidence>
<dbReference type="RefSeq" id="XP_007679154.1">
    <property type="nucleotide sequence ID" value="XM_007680964.1"/>
</dbReference>